<evidence type="ECO:0000313" key="1">
    <source>
        <dbReference type="EMBL" id="BAT94962.1"/>
    </source>
</evidence>
<organism evidence="1 2">
    <name type="scientific">Vigna angularis var. angularis</name>
    <dbReference type="NCBI Taxonomy" id="157739"/>
    <lineage>
        <taxon>Eukaryota</taxon>
        <taxon>Viridiplantae</taxon>
        <taxon>Streptophyta</taxon>
        <taxon>Embryophyta</taxon>
        <taxon>Tracheophyta</taxon>
        <taxon>Spermatophyta</taxon>
        <taxon>Magnoliopsida</taxon>
        <taxon>eudicotyledons</taxon>
        <taxon>Gunneridae</taxon>
        <taxon>Pentapetalae</taxon>
        <taxon>rosids</taxon>
        <taxon>fabids</taxon>
        <taxon>Fabales</taxon>
        <taxon>Fabaceae</taxon>
        <taxon>Papilionoideae</taxon>
        <taxon>50 kb inversion clade</taxon>
        <taxon>NPAAA clade</taxon>
        <taxon>indigoferoid/millettioid clade</taxon>
        <taxon>Phaseoleae</taxon>
        <taxon>Vigna</taxon>
    </lineage>
</organism>
<dbReference type="AlphaFoldDB" id="A0A0S3SQ70"/>
<evidence type="ECO:0000313" key="2">
    <source>
        <dbReference type="Proteomes" id="UP000291084"/>
    </source>
</evidence>
<proteinExistence type="predicted"/>
<name>A0A0S3SQ70_PHAAN</name>
<dbReference type="Proteomes" id="UP000291084">
    <property type="component" value="Chromosome 8"/>
</dbReference>
<protein>
    <submittedName>
        <fullName evidence="1">Uncharacterized protein</fullName>
    </submittedName>
</protein>
<reference evidence="1 2" key="1">
    <citation type="journal article" date="2015" name="Sci. Rep.">
        <title>The power of single molecule real-time sequencing technology in the de novo assembly of a eukaryotic genome.</title>
        <authorList>
            <person name="Sakai H."/>
            <person name="Naito K."/>
            <person name="Ogiso-Tanaka E."/>
            <person name="Takahashi Y."/>
            <person name="Iseki K."/>
            <person name="Muto C."/>
            <person name="Satou K."/>
            <person name="Teruya K."/>
            <person name="Shiroma A."/>
            <person name="Shimoji M."/>
            <person name="Hirano T."/>
            <person name="Itoh T."/>
            <person name="Kaga A."/>
            <person name="Tomooka N."/>
        </authorList>
    </citation>
    <scope>NUCLEOTIDE SEQUENCE [LARGE SCALE GENOMIC DNA]</scope>
    <source>
        <strain evidence="2">cv. Shumari</strain>
    </source>
</reference>
<feature type="non-terminal residue" evidence="1">
    <location>
        <position position="1"/>
    </location>
</feature>
<dbReference type="EMBL" id="AP015041">
    <property type="protein sequence ID" value="BAT94962.1"/>
    <property type="molecule type" value="Genomic_DNA"/>
</dbReference>
<gene>
    <name evidence="1" type="primary">Vigan.08G161400</name>
    <name evidence="1" type="ORF">VIGAN_08161400</name>
</gene>
<sequence>PCRPPRELSRFSLSCNHEYETTNHIQITTIGNLVPKLSSCIPFFSESARTRETFIQTSMDTIQPAKNHHKTPN</sequence>
<accession>A0A0S3SQ70</accession>
<keyword evidence="2" id="KW-1185">Reference proteome</keyword>